<feature type="signal peptide" evidence="2">
    <location>
        <begin position="1"/>
        <end position="24"/>
    </location>
</feature>
<protein>
    <submittedName>
        <fullName evidence="3">Uncharacterized protein</fullName>
    </submittedName>
</protein>
<evidence type="ECO:0000313" key="4">
    <source>
        <dbReference type="Proteomes" id="UP000694380"/>
    </source>
</evidence>
<feature type="chain" id="PRO_5034989983" evidence="2">
    <location>
        <begin position="25"/>
        <end position="98"/>
    </location>
</feature>
<evidence type="ECO:0000256" key="1">
    <source>
        <dbReference type="SAM" id="MobiDB-lite"/>
    </source>
</evidence>
<organism evidence="3 4">
    <name type="scientific">Chrysemys picta bellii</name>
    <name type="common">Western painted turtle</name>
    <name type="synonym">Emys bellii</name>
    <dbReference type="NCBI Taxonomy" id="8478"/>
    <lineage>
        <taxon>Eukaryota</taxon>
        <taxon>Metazoa</taxon>
        <taxon>Chordata</taxon>
        <taxon>Craniata</taxon>
        <taxon>Vertebrata</taxon>
        <taxon>Euteleostomi</taxon>
        <taxon>Archelosauria</taxon>
        <taxon>Testudinata</taxon>
        <taxon>Testudines</taxon>
        <taxon>Cryptodira</taxon>
        <taxon>Durocryptodira</taxon>
        <taxon>Testudinoidea</taxon>
        <taxon>Emydidae</taxon>
        <taxon>Chrysemys</taxon>
    </lineage>
</organism>
<name>A0A8C3FCT8_CHRPI</name>
<proteinExistence type="predicted"/>
<feature type="compositionally biased region" description="Polar residues" evidence="1">
    <location>
        <begin position="46"/>
        <end position="71"/>
    </location>
</feature>
<dbReference type="Ensembl" id="ENSCPBT00000007508.1">
    <property type="protein sequence ID" value="ENSCPBP00000006205.1"/>
    <property type="gene ID" value="ENSCPBG00000004951.1"/>
</dbReference>
<dbReference type="Proteomes" id="UP000694380">
    <property type="component" value="Unplaced"/>
</dbReference>
<keyword evidence="2" id="KW-0732">Signal</keyword>
<reference evidence="3" key="1">
    <citation type="submission" date="2025-08" db="UniProtKB">
        <authorList>
            <consortium name="Ensembl"/>
        </authorList>
    </citation>
    <scope>IDENTIFICATION</scope>
</reference>
<evidence type="ECO:0000313" key="3">
    <source>
        <dbReference type="Ensembl" id="ENSCPBP00000006205.1"/>
    </source>
</evidence>
<evidence type="ECO:0000256" key="2">
    <source>
        <dbReference type="SAM" id="SignalP"/>
    </source>
</evidence>
<sequence length="98" mass="9996">MGPGDSLWRWGPWNLGALPGVGLALQLVVPPGPQGCLPHFPAPSPGCNSHATRNSQLAQGPDSQPLGTQESVPWDPENQTSPGNGGGRGSRSPAAAKL</sequence>
<reference evidence="3" key="2">
    <citation type="submission" date="2025-09" db="UniProtKB">
        <authorList>
            <consortium name="Ensembl"/>
        </authorList>
    </citation>
    <scope>IDENTIFICATION</scope>
</reference>
<feature type="region of interest" description="Disordered" evidence="1">
    <location>
        <begin position="31"/>
        <end position="98"/>
    </location>
</feature>
<dbReference type="AlphaFoldDB" id="A0A8C3FCT8"/>
<accession>A0A8C3FCT8</accession>
<keyword evidence="4" id="KW-1185">Reference proteome</keyword>